<dbReference type="GO" id="GO:0046872">
    <property type="term" value="F:metal ion binding"/>
    <property type="evidence" value="ECO:0007669"/>
    <property type="project" value="UniProtKB-KW"/>
</dbReference>
<dbReference type="PANTHER" id="PTHR42978">
    <property type="entry name" value="QUORUM-QUENCHING LACTONASE YTNP-RELATED-RELATED"/>
    <property type="match status" value="1"/>
</dbReference>
<proteinExistence type="inferred from homology"/>
<protein>
    <submittedName>
        <fullName evidence="7">Glyoxylase-like metal-dependent hydrolase (Beta-lactamase superfamily II)</fullName>
    </submittedName>
</protein>
<keyword evidence="2" id="KW-0479">Metal-binding</keyword>
<dbReference type="AlphaFoldDB" id="A0A840C800"/>
<organism evidence="7 8">
    <name type="scientific">Chelatococcus caeni</name>
    <dbReference type="NCBI Taxonomy" id="1348468"/>
    <lineage>
        <taxon>Bacteria</taxon>
        <taxon>Pseudomonadati</taxon>
        <taxon>Pseudomonadota</taxon>
        <taxon>Alphaproteobacteria</taxon>
        <taxon>Hyphomicrobiales</taxon>
        <taxon>Chelatococcaceae</taxon>
        <taxon>Chelatococcus</taxon>
    </lineage>
</organism>
<gene>
    <name evidence="7" type="ORF">GGR16_004063</name>
</gene>
<dbReference type="Gene3D" id="3.60.15.10">
    <property type="entry name" value="Ribonuclease Z/Hydroxyacylglutathione hydrolase-like"/>
    <property type="match status" value="1"/>
</dbReference>
<evidence type="ECO:0000313" key="7">
    <source>
        <dbReference type="EMBL" id="MBB4019016.1"/>
    </source>
</evidence>
<dbReference type="InterPro" id="IPR006311">
    <property type="entry name" value="TAT_signal"/>
</dbReference>
<dbReference type="PANTHER" id="PTHR42978:SF6">
    <property type="entry name" value="QUORUM-QUENCHING LACTONASE YTNP-RELATED"/>
    <property type="match status" value="1"/>
</dbReference>
<keyword evidence="3 7" id="KW-0378">Hydrolase</keyword>
<keyword evidence="5" id="KW-0732">Signal</keyword>
<dbReference type="GO" id="GO:0016787">
    <property type="term" value="F:hydrolase activity"/>
    <property type="evidence" value="ECO:0007669"/>
    <property type="project" value="UniProtKB-KW"/>
</dbReference>
<feature type="signal peptide" evidence="5">
    <location>
        <begin position="1"/>
        <end position="26"/>
    </location>
</feature>
<evidence type="ECO:0000256" key="4">
    <source>
        <dbReference type="ARBA" id="ARBA00022833"/>
    </source>
</evidence>
<evidence type="ECO:0000256" key="5">
    <source>
        <dbReference type="SAM" id="SignalP"/>
    </source>
</evidence>
<evidence type="ECO:0000256" key="1">
    <source>
        <dbReference type="ARBA" id="ARBA00007749"/>
    </source>
</evidence>
<dbReference type="SUPFAM" id="SSF56281">
    <property type="entry name" value="Metallo-hydrolase/oxidoreductase"/>
    <property type="match status" value="1"/>
</dbReference>
<dbReference type="Pfam" id="PF00753">
    <property type="entry name" value="Lactamase_B"/>
    <property type="match status" value="1"/>
</dbReference>
<reference evidence="7 8" key="1">
    <citation type="submission" date="2020-08" db="EMBL/GenBank/DDBJ databases">
        <title>Genomic Encyclopedia of Type Strains, Phase IV (KMG-IV): sequencing the most valuable type-strain genomes for metagenomic binning, comparative biology and taxonomic classification.</title>
        <authorList>
            <person name="Goeker M."/>
        </authorList>
    </citation>
    <scope>NUCLEOTIDE SEQUENCE [LARGE SCALE GENOMIC DNA]</scope>
    <source>
        <strain evidence="7 8">DSM 103737</strain>
    </source>
</reference>
<feature type="chain" id="PRO_5032825639" evidence="5">
    <location>
        <begin position="27"/>
        <end position="320"/>
    </location>
</feature>
<dbReference type="Proteomes" id="UP000577362">
    <property type="component" value="Unassembled WGS sequence"/>
</dbReference>
<dbReference type="SMART" id="SM00849">
    <property type="entry name" value="Lactamase_B"/>
    <property type="match status" value="1"/>
</dbReference>
<dbReference type="InterPro" id="IPR001279">
    <property type="entry name" value="Metallo-B-lactamas"/>
</dbReference>
<keyword evidence="8" id="KW-1185">Reference proteome</keyword>
<name>A0A840C800_9HYPH</name>
<evidence type="ECO:0000256" key="2">
    <source>
        <dbReference type="ARBA" id="ARBA00022723"/>
    </source>
</evidence>
<comment type="similarity">
    <text evidence="1">Belongs to the metallo-beta-lactamase superfamily.</text>
</comment>
<dbReference type="EMBL" id="JACIEN010000005">
    <property type="protein sequence ID" value="MBB4019016.1"/>
    <property type="molecule type" value="Genomic_DNA"/>
</dbReference>
<dbReference type="InterPro" id="IPR051013">
    <property type="entry name" value="MBL_superfamily_lactonases"/>
</dbReference>
<evidence type="ECO:0000259" key="6">
    <source>
        <dbReference type="SMART" id="SM00849"/>
    </source>
</evidence>
<keyword evidence="4" id="KW-0862">Zinc</keyword>
<evidence type="ECO:0000256" key="3">
    <source>
        <dbReference type="ARBA" id="ARBA00022801"/>
    </source>
</evidence>
<dbReference type="RefSeq" id="WP_183317765.1">
    <property type="nucleotide sequence ID" value="NZ_JACIEN010000005.1"/>
</dbReference>
<feature type="domain" description="Metallo-beta-lactamase" evidence="6">
    <location>
        <begin position="88"/>
        <end position="293"/>
    </location>
</feature>
<sequence>MDRRRFLSLAPAAAAASATATLPALAAAPFAGSAPPGFYRMKLGDYELTVLLDGTVPVPLTTLYNNTSPERVEEGLAAAFLRSPVDLSVNAFLVNTGERLVLVDAGTGTLLGPTLGRLPSALKASGYSPDQIDDVVLTHVHTDHSGGLVVDGEQVFPNATVHAHRRDIDYWLSEANRAEAPADKKELFEGAVASLEPYRKAGRLVPFDDNAEPVPGFRTVFRPGHTPGHSAVVVESRGEKLVLWGDITHGDVIQFDEPGVGIAFDEDTPAAVATRALAFAEAADERYLVGGAHIRFPGLGHVRRDDKGYDWVPLNYSLPG</sequence>
<dbReference type="InterPro" id="IPR036866">
    <property type="entry name" value="RibonucZ/Hydroxyglut_hydro"/>
</dbReference>
<accession>A0A840C800</accession>
<evidence type="ECO:0000313" key="8">
    <source>
        <dbReference type="Proteomes" id="UP000577362"/>
    </source>
</evidence>
<comment type="caution">
    <text evidence="7">The sequence shown here is derived from an EMBL/GenBank/DDBJ whole genome shotgun (WGS) entry which is preliminary data.</text>
</comment>
<dbReference type="PROSITE" id="PS51318">
    <property type="entry name" value="TAT"/>
    <property type="match status" value="1"/>
</dbReference>
<dbReference type="CDD" id="cd07720">
    <property type="entry name" value="OPHC2-like_MBL-fold"/>
    <property type="match status" value="1"/>
</dbReference>